<name>A0ACC2PFS4_9HYME</name>
<comment type="caution">
    <text evidence="1">The sequence shown here is derived from an EMBL/GenBank/DDBJ whole genome shotgun (WGS) entry which is preliminary data.</text>
</comment>
<reference evidence="1" key="1">
    <citation type="submission" date="2023-04" db="EMBL/GenBank/DDBJ databases">
        <title>A chromosome-level genome assembly of the parasitoid wasp Eretmocerus hayati.</title>
        <authorList>
            <person name="Zhong Y."/>
            <person name="Liu S."/>
            <person name="Liu Y."/>
        </authorList>
    </citation>
    <scope>NUCLEOTIDE SEQUENCE</scope>
    <source>
        <strain evidence="1">ZJU_SS_LIU_2023</strain>
    </source>
</reference>
<evidence type="ECO:0000313" key="2">
    <source>
        <dbReference type="Proteomes" id="UP001239111"/>
    </source>
</evidence>
<keyword evidence="2" id="KW-1185">Reference proteome</keyword>
<dbReference type="Proteomes" id="UP001239111">
    <property type="component" value="Chromosome 1"/>
</dbReference>
<accession>A0ACC2PFS4</accession>
<protein>
    <submittedName>
        <fullName evidence="1">Uncharacterized protein</fullName>
    </submittedName>
</protein>
<gene>
    <name evidence="1" type="ORF">QAD02_017710</name>
</gene>
<sequence length="158" mass="18107">MKHLRPVNQSIGEQSIKRSGMKIQSMINTAFPWKNFKTRKIVSQEHEDHSKEESDDDLIDDPEVEECELKYASVSNYLNMSHLSSENLFKFLKDAVPDSEIIQKSKLDRRKLAAILRDIIAPAQRKRLASILKGTDFVICIDGSTDITELSSIRVFVR</sequence>
<evidence type="ECO:0000313" key="1">
    <source>
        <dbReference type="EMBL" id="KAJ8681918.1"/>
    </source>
</evidence>
<proteinExistence type="predicted"/>
<organism evidence="1 2">
    <name type="scientific">Eretmocerus hayati</name>
    <dbReference type="NCBI Taxonomy" id="131215"/>
    <lineage>
        <taxon>Eukaryota</taxon>
        <taxon>Metazoa</taxon>
        <taxon>Ecdysozoa</taxon>
        <taxon>Arthropoda</taxon>
        <taxon>Hexapoda</taxon>
        <taxon>Insecta</taxon>
        <taxon>Pterygota</taxon>
        <taxon>Neoptera</taxon>
        <taxon>Endopterygota</taxon>
        <taxon>Hymenoptera</taxon>
        <taxon>Apocrita</taxon>
        <taxon>Proctotrupomorpha</taxon>
        <taxon>Chalcidoidea</taxon>
        <taxon>Aphelinidae</taxon>
        <taxon>Aphelininae</taxon>
        <taxon>Eretmocerus</taxon>
    </lineage>
</organism>
<dbReference type="EMBL" id="CM056741">
    <property type="protein sequence ID" value="KAJ8681918.1"/>
    <property type="molecule type" value="Genomic_DNA"/>
</dbReference>